<evidence type="ECO:0000256" key="10">
    <source>
        <dbReference type="SAM" id="MobiDB-lite"/>
    </source>
</evidence>
<dbReference type="GO" id="GO:0005768">
    <property type="term" value="C:endosome"/>
    <property type="evidence" value="ECO:0007669"/>
    <property type="project" value="TreeGrafter"/>
</dbReference>
<feature type="compositionally biased region" description="Basic and acidic residues" evidence="10">
    <location>
        <begin position="93"/>
        <end position="127"/>
    </location>
</feature>
<feature type="compositionally biased region" description="Basic and acidic residues" evidence="10">
    <location>
        <begin position="337"/>
        <end position="347"/>
    </location>
</feature>
<feature type="compositionally biased region" description="Basic and acidic residues" evidence="10">
    <location>
        <begin position="189"/>
        <end position="207"/>
    </location>
</feature>
<feature type="compositionally biased region" description="Polar residues" evidence="10">
    <location>
        <begin position="257"/>
        <end position="271"/>
    </location>
</feature>
<dbReference type="InterPro" id="IPR029063">
    <property type="entry name" value="SAM-dependent_MTases_sf"/>
</dbReference>
<keyword evidence="6 11" id="KW-1133">Transmembrane helix</keyword>
<evidence type="ECO:0000256" key="3">
    <source>
        <dbReference type="ARBA" id="ARBA00022679"/>
    </source>
</evidence>
<evidence type="ECO:0000313" key="13">
    <source>
        <dbReference type="Proteomes" id="UP001151752"/>
    </source>
</evidence>
<feature type="compositionally biased region" description="Low complexity" evidence="10">
    <location>
        <begin position="289"/>
        <end position="308"/>
    </location>
</feature>
<evidence type="ECO:0000256" key="1">
    <source>
        <dbReference type="ARBA" id="ARBA00008361"/>
    </source>
</evidence>
<feature type="compositionally biased region" description="Basic and acidic residues" evidence="10">
    <location>
        <begin position="134"/>
        <end position="150"/>
    </location>
</feature>
<feature type="compositionally biased region" description="Low complexity" evidence="10">
    <location>
        <begin position="151"/>
        <end position="170"/>
    </location>
</feature>
<comment type="similarity">
    <text evidence="1">Belongs to the methyltransferase superfamily.</text>
</comment>
<evidence type="ECO:0000256" key="5">
    <source>
        <dbReference type="ARBA" id="ARBA00022968"/>
    </source>
</evidence>
<reference evidence="12" key="1">
    <citation type="submission" date="2022-11" db="EMBL/GenBank/DDBJ databases">
        <authorList>
            <person name="Hyden B.L."/>
            <person name="Feng K."/>
            <person name="Yates T."/>
            <person name="Jawdy S."/>
            <person name="Smart L.B."/>
            <person name="Muchero W."/>
        </authorList>
    </citation>
    <scope>NUCLEOTIDE SEQUENCE</scope>
    <source>
        <tissue evidence="12">Shoot tip</tissue>
    </source>
</reference>
<dbReference type="PANTHER" id="PTHR10108">
    <property type="entry name" value="SAM-DEPENDENT METHYLTRANSFERASE"/>
    <property type="match status" value="1"/>
</dbReference>
<keyword evidence="8" id="KW-0325">Glycoprotein</keyword>
<dbReference type="PANTHER" id="PTHR10108:SF1077">
    <property type="entry name" value="METHYLTRANSFERASE PMT27-RELATED"/>
    <property type="match status" value="1"/>
</dbReference>
<dbReference type="AlphaFoldDB" id="A0A9Q0P5W3"/>
<dbReference type="InterPro" id="IPR004159">
    <property type="entry name" value="Put_SAM_MeTrfase"/>
</dbReference>
<keyword evidence="13" id="KW-1185">Reference proteome</keyword>
<feature type="compositionally biased region" description="Basic and acidic residues" evidence="10">
    <location>
        <begin position="275"/>
        <end position="288"/>
    </location>
</feature>
<keyword evidence="3" id="KW-0808">Transferase</keyword>
<feature type="compositionally biased region" description="Polar residues" evidence="10">
    <location>
        <begin position="171"/>
        <end position="188"/>
    </location>
</feature>
<gene>
    <name evidence="12" type="ORF">OIU74_020420</name>
</gene>
<dbReference type="Gene3D" id="3.40.50.150">
    <property type="entry name" value="Vaccinia Virus protein VP39"/>
    <property type="match status" value="1"/>
</dbReference>
<dbReference type="Proteomes" id="UP001151752">
    <property type="component" value="Chromosome 5"/>
</dbReference>
<evidence type="ECO:0000256" key="8">
    <source>
        <dbReference type="ARBA" id="ARBA00023180"/>
    </source>
</evidence>
<dbReference type="CDD" id="cd02440">
    <property type="entry name" value="AdoMet_MTases"/>
    <property type="match status" value="1"/>
</dbReference>
<comment type="subcellular location">
    <subcellularLocation>
        <location evidence="9">Endomembrane system</location>
        <topology evidence="9">Single-pass type II membrane protein</topology>
    </subcellularLocation>
</comment>
<dbReference type="FunFam" id="3.40.50.150:FF:000084">
    <property type="entry name" value="probable methyltransferase PMT23"/>
    <property type="match status" value="1"/>
</dbReference>
<name>A0A9Q0P5W3_9ROSI</name>
<evidence type="ECO:0000256" key="4">
    <source>
        <dbReference type="ARBA" id="ARBA00022692"/>
    </source>
</evidence>
<evidence type="ECO:0000313" key="12">
    <source>
        <dbReference type="EMBL" id="KAJ6682168.1"/>
    </source>
</evidence>
<dbReference type="GO" id="GO:0005802">
    <property type="term" value="C:trans-Golgi network"/>
    <property type="evidence" value="ECO:0007669"/>
    <property type="project" value="TreeGrafter"/>
</dbReference>
<dbReference type="GO" id="GO:0032259">
    <property type="term" value="P:methylation"/>
    <property type="evidence" value="ECO:0007669"/>
    <property type="project" value="UniProtKB-KW"/>
</dbReference>
<dbReference type="Pfam" id="PF03141">
    <property type="entry name" value="Methyltransf_29"/>
    <property type="match status" value="1"/>
</dbReference>
<keyword evidence="2 12" id="KW-0489">Methyltransferase</keyword>
<evidence type="ECO:0000256" key="6">
    <source>
        <dbReference type="ARBA" id="ARBA00022989"/>
    </source>
</evidence>
<evidence type="ECO:0000256" key="11">
    <source>
        <dbReference type="SAM" id="Phobius"/>
    </source>
</evidence>
<keyword evidence="7 11" id="KW-0472">Membrane</keyword>
<keyword evidence="5" id="KW-0735">Signal-anchor</keyword>
<reference evidence="12" key="2">
    <citation type="journal article" date="2023" name="Int. J. Mol. Sci.">
        <title>De Novo Assembly and Annotation of 11 Diverse Shrub Willow (Salix) Genomes Reveals Novel Gene Organization in Sex-Linked Regions.</title>
        <authorList>
            <person name="Hyden B."/>
            <person name="Feng K."/>
            <person name="Yates T.B."/>
            <person name="Jawdy S."/>
            <person name="Cereghino C."/>
            <person name="Smart L.B."/>
            <person name="Muchero W."/>
        </authorList>
    </citation>
    <scope>NUCLEOTIDE SEQUENCE</scope>
    <source>
        <tissue evidence="12">Shoot tip</tissue>
    </source>
</reference>
<feature type="region of interest" description="Disordered" evidence="10">
    <location>
        <begin position="58"/>
        <end position="354"/>
    </location>
</feature>
<evidence type="ECO:0000256" key="7">
    <source>
        <dbReference type="ARBA" id="ARBA00023136"/>
    </source>
</evidence>
<accession>A0A9Q0P5W3</accession>
<feature type="transmembrane region" description="Helical" evidence="11">
    <location>
        <begin position="16"/>
        <end position="36"/>
    </location>
</feature>
<evidence type="ECO:0000256" key="9">
    <source>
        <dbReference type="ARBA" id="ARBA00060399"/>
    </source>
</evidence>
<sequence>MARPRTSKRNSSSSSYTSTITTVAFIALCVIGVWMLNSNSKVAPQTTNHATKSTTNIAADVGVSSSTEVENTESSNKKDAPIYEDNPGDLPDDAIKSDEPKTSNDSDNKEESKDAKQIDDGDSKADQESSSQDLKGEGSGEEQQKQEEKQNQISEENSDTQNQTADQATQESSHSEGSQETNANQEQETNPRQEQETNARQEQEHVTVPETEDSNSEDSTNQKERQDQQQQQQQDVASGSKDLQDSQNPESKKDQQQQESTGLNENTQDSNQNEKSYEEQQQEQRQEDAGVQNSSQESQNEDSSSGESAFPGGDNPGIPKESKESKKSWSTQAAESENQKERRKEESDGNDSMYGYTWQLCNVTAGPDYIPCLDNEKALRQLHSTGHFEHRERHCPEVGPTCLVPLAEGYKRPIAWPQSRDKIWYHNVPHTKLAEVKGHQNWVKVTGEFLTFPGGGTQFIHGALHYIDFVQQAVPDIKWGKHTRVILDVGCGVASFGGYIFERDVLTMSFAPKDEHEAQVQFALERGIPAISAVMGSQRLPFPSRVFDLIHCARCRVPWHAEGGKLLLELNRVLRPGGYFVWSATPVYQKLEEDVEIWKAMSTLTATMCWDLVTIKNDKLNGIGAAIYRKPTTNNCYDQRKKNSPPMCKSDDDPNAAWYVPLQPCMHRVPVSKTERGAKWPEEWPQRLQTPPYWLNSSQMGIYGKPAPRDFAADYEHWKHVVSNSYVKGLGISWSNVRNVMDMRAVYGGFAAALKDMKIWVFNVVNTDSPDTLPIIYERGLFGIYHDWCESFSTYPRTYDLLHADHLFSKLKKRCQLAPVLAEVDRIVRPGGKLIVRDESSAIGEVENLLKSLHWEVHLIFSKDQEGVLSAQKGDWRPQTYAAFS</sequence>
<evidence type="ECO:0000256" key="2">
    <source>
        <dbReference type="ARBA" id="ARBA00022603"/>
    </source>
</evidence>
<dbReference type="EMBL" id="JAPFFM010000020">
    <property type="protein sequence ID" value="KAJ6682168.1"/>
    <property type="molecule type" value="Genomic_DNA"/>
</dbReference>
<protein>
    <submittedName>
        <fullName evidence="12">METHYLTRANSFERASE PMT27-RELATED</fullName>
    </submittedName>
</protein>
<comment type="caution">
    <text evidence="12">The sequence shown here is derived from an EMBL/GenBank/DDBJ whole genome shotgun (WGS) entry which is preliminary data.</text>
</comment>
<keyword evidence="4 11" id="KW-0812">Transmembrane</keyword>
<dbReference type="GO" id="GO:0008168">
    <property type="term" value="F:methyltransferase activity"/>
    <property type="evidence" value="ECO:0007669"/>
    <property type="project" value="UniProtKB-KW"/>
</dbReference>
<proteinExistence type="inferred from homology"/>
<feature type="compositionally biased region" description="Low complexity" evidence="10">
    <location>
        <begin position="63"/>
        <end position="74"/>
    </location>
</feature>
<dbReference type="SUPFAM" id="SSF53335">
    <property type="entry name" value="S-adenosyl-L-methionine-dependent methyltransferases"/>
    <property type="match status" value="2"/>
</dbReference>
<organism evidence="12 13">
    <name type="scientific">Salix koriyanagi</name>
    <dbReference type="NCBI Taxonomy" id="2511006"/>
    <lineage>
        <taxon>Eukaryota</taxon>
        <taxon>Viridiplantae</taxon>
        <taxon>Streptophyta</taxon>
        <taxon>Embryophyta</taxon>
        <taxon>Tracheophyta</taxon>
        <taxon>Spermatophyta</taxon>
        <taxon>Magnoliopsida</taxon>
        <taxon>eudicotyledons</taxon>
        <taxon>Gunneridae</taxon>
        <taxon>Pentapetalae</taxon>
        <taxon>rosids</taxon>
        <taxon>fabids</taxon>
        <taxon>Malpighiales</taxon>
        <taxon>Salicaceae</taxon>
        <taxon>Saliceae</taxon>
        <taxon>Salix</taxon>
    </lineage>
</organism>